<gene>
    <name evidence="2" type="ORF">C8Q71DRAFT_540349</name>
</gene>
<feature type="region of interest" description="Disordered" evidence="1">
    <location>
        <begin position="115"/>
        <end position="192"/>
    </location>
</feature>
<evidence type="ECO:0000256" key="1">
    <source>
        <dbReference type="SAM" id="MobiDB-lite"/>
    </source>
</evidence>
<keyword evidence="3" id="KW-1185">Reference proteome</keyword>
<reference evidence="2 3" key="1">
    <citation type="journal article" date="2021" name="Environ. Microbiol.">
        <title>Gene family expansions and transcriptome signatures uncover fungal adaptations to wood decay.</title>
        <authorList>
            <person name="Hage H."/>
            <person name="Miyauchi S."/>
            <person name="Viragh M."/>
            <person name="Drula E."/>
            <person name="Min B."/>
            <person name="Chaduli D."/>
            <person name="Navarro D."/>
            <person name="Favel A."/>
            <person name="Norest M."/>
            <person name="Lesage-Meessen L."/>
            <person name="Balint B."/>
            <person name="Merenyi Z."/>
            <person name="de Eugenio L."/>
            <person name="Morin E."/>
            <person name="Martinez A.T."/>
            <person name="Baldrian P."/>
            <person name="Stursova M."/>
            <person name="Martinez M.J."/>
            <person name="Novotny C."/>
            <person name="Magnuson J.K."/>
            <person name="Spatafora J.W."/>
            <person name="Maurice S."/>
            <person name="Pangilinan J."/>
            <person name="Andreopoulos W."/>
            <person name="LaButti K."/>
            <person name="Hundley H."/>
            <person name="Na H."/>
            <person name="Kuo A."/>
            <person name="Barry K."/>
            <person name="Lipzen A."/>
            <person name="Henrissat B."/>
            <person name="Riley R."/>
            <person name="Ahrendt S."/>
            <person name="Nagy L.G."/>
            <person name="Grigoriev I.V."/>
            <person name="Martin F."/>
            <person name="Rosso M.N."/>
        </authorList>
    </citation>
    <scope>NUCLEOTIDE SEQUENCE [LARGE SCALE GENOMIC DNA]</scope>
    <source>
        <strain evidence="2 3">CIRM-BRFM 1785</strain>
    </source>
</reference>
<comment type="caution">
    <text evidence="2">The sequence shown here is derived from an EMBL/GenBank/DDBJ whole genome shotgun (WGS) entry which is preliminary data.</text>
</comment>
<evidence type="ECO:0000313" key="3">
    <source>
        <dbReference type="Proteomes" id="UP000814176"/>
    </source>
</evidence>
<evidence type="ECO:0000313" key="2">
    <source>
        <dbReference type="EMBL" id="KAH9838648.1"/>
    </source>
</evidence>
<dbReference type="RefSeq" id="XP_047780563.1">
    <property type="nucleotide sequence ID" value="XM_047919226.1"/>
</dbReference>
<proteinExistence type="predicted"/>
<feature type="compositionally biased region" description="Low complexity" evidence="1">
    <location>
        <begin position="160"/>
        <end position="192"/>
    </location>
</feature>
<organism evidence="2 3">
    <name type="scientific">Rhodofomes roseus</name>
    <dbReference type="NCBI Taxonomy" id="34475"/>
    <lineage>
        <taxon>Eukaryota</taxon>
        <taxon>Fungi</taxon>
        <taxon>Dikarya</taxon>
        <taxon>Basidiomycota</taxon>
        <taxon>Agaricomycotina</taxon>
        <taxon>Agaricomycetes</taxon>
        <taxon>Polyporales</taxon>
        <taxon>Rhodofomes</taxon>
    </lineage>
</organism>
<evidence type="ECO:0008006" key="4">
    <source>
        <dbReference type="Google" id="ProtNLM"/>
    </source>
</evidence>
<dbReference type="EMBL" id="JADCUA010000007">
    <property type="protein sequence ID" value="KAH9838648.1"/>
    <property type="molecule type" value="Genomic_DNA"/>
</dbReference>
<accession>A0ABQ8KL41</accession>
<protein>
    <recommendedName>
        <fullName evidence="4">C2H2-type domain-containing protein</fullName>
    </recommendedName>
</protein>
<dbReference type="Proteomes" id="UP000814176">
    <property type="component" value="Unassembled WGS sequence"/>
</dbReference>
<dbReference type="GeneID" id="71999958"/>
<sequence>MFPPYYYSASNPQWAPEEPMLDSVLLTGNTSELELRLGSLESAGPPMVGPSALLGPAHDPFPWHDPMESATQSVLSDFDGTSPWLTDSTWGTTNNTDWLRQPSCRSTSHVDSVAWAGAPPSGSRSHPPIPILSEGSALEGFTRRQRKPRQDPYARAGQHSSPSAVLSSPGSSTSASTSLYASSPALSPAAPGRLPTLRLMSSRARNAQFSLSRDDIDRILGEARPPTTTCPCCEKRIVHGGLERHLETHISDVREDVFHCIGRPPELQPLDGVQREQYLHPTTGEVLVGGCGAGFSRRDAYLRHLRLRKGSCLSQVDTW</sequence>
<name>A0ABQ8KL41_9APHY</name>